<dbReference type="SMART" id="SM00220">
    <property type="entry name" value="S_TKc"/>
    <property type="match status" value="1"/>
</dbReference>
<dbReference type="GO" id="GO:0004674">
    <property type="term" value="F:protein serine/threonine kinase activity"/>
    <property type="evidence" value="ECO:0007669"/>
    <property type="project" value="UniProtKB-KW"/>
</dbReference>
<evidence type="ECO:0000259" key="11">
    <source>
        <dbReference type="PROSITE" id="PS50011"/>
    </source>
</evidence>
<feature type="binding site" evidence="9">
    <location>
        <position position="45"/>
    </location>
    <ligand>
        <name>ATP</name>
        <dbReference type="ChEBI" id="CHEBI:30616"/>
    </ligand>
</feature>
<dbReference type="InParanoid" id="K5WRC6"/>
<evidence type="ECO:0000256" key="7">
    <source>
        <dbReference type="ARBA" id="ARBA00047899"/>
    </source>
</evidence>
<dbReference type="FunCoup" id="K5WRC6">
    <property type="interactions" value="413"/>
</dbReference>
<dbReference type="InterPro" id="IPR017441">
    <property type="entry name" value="Protein_kinase_ATP_BS"/>
</dbReference>
<dbReference type="EC" id="2.7.11.1" evidence="1"/>
<dbReference type="KEGG" id="pco:PHACADRAFT_175408"/>
<name>K5WRC6_PHACS</name>
<dbReference type="FunFam" id="1.10.510.10:FF:000571">
    <property type="entry name" value="Maternal embryonic leucine zipper kinase"/>
    <property type="match status" value="1"/>
</dbReference>
<dbReference type="OrthoDB" id="539158at2759"/>
<evidence type="ECO:0000256" key="3">
    <source>
        <dbReference type="ARBA" id="ARBA00022679"/>
    </source>
</evidence>
<evidence type="ECO:0000256" key="6">
    <source>
        <dbReference type="ARBA" id="ARBA00022840"/>
    </source>
</evidence>
<keyword evidence="13" id="KW-1185">Reference proteome</keyword>
<dbReference type="Gene3D" id="3.30.200.20">
    <property type="entry name" value="Phosphorylase Kinase, domain 1"/>
    <property type="match status" value="1"/>
</dbReference>
<keyword evidence="3" id="KW-0808">Transferase</keyword>
<dbReference type="PANTHER" id="PTHR43895">
    <property type="entry name" value="CALCIUM/CALMODULIN-DEPENDENT PROTEIN KINASE KINASE-RELATED"/>
    <property type="match status" value="1"/>
</dbReference>
<dbReference type="GO" id="GO:0005524">
    <property type="term" value="F:ATP binding"/>
    <property type="evidence" value="ECO:0007669"/>
    <property type="project" value="UniProtKB-UniRule"/>
</dbReference>
<evidence type="ECO:0000256" key="5">
    <source>
        <dbReference type="ARBA" id="ARBA00022777"/>
    </source>
</evidence>
<dbReference type="PROSITE" id="PS50011">
    <property type="entry name" value="PROTEIN_KINASE_DOM"/>
    <property type="match status" value="1"/>
</dbReference>
<evidence type="ECO:0000256" key="8">
    <source>
        <dbReference type="ARBA" id="ARBA00048679"/>
    </source>
</evidence>
<evidence type="ECO:0000256" key="10">
    <source>
        <dbReference type="SAM" id="MobiDB-lite"/>
    </source>
</evidence>
<feature type="domain" description="Protein kinase" evidence="11">
    <location>
        <begin position="16"/>
        <end position="326"/>
    </location>
</feature>
<comment type="catalytic activity">
    <reaction evidence="7">
        <text>L-threonyl-[protein] + ATP = O-phospho-L-threonyl-[protein] + ADP + H(+)</text>
        <dbReference type="Rhea" id="RHEA:46608"/>
        <dbReference type="Rhea" id="RHEA-COMP:11060"/>
        <dbReference type="Rhea" id="RHEA-COMP:11605"/>
        <dbReference type="ChEBI" id="CHEBI:15378"/>
        <dbReference type="ChEBI" id="CHEBI:30013"/>
        <dbReference type="ChEBI" id="CHEBI:30616"/>
        <dbReference type="ChEBI" id="CHEBI:61977"/>
        <dbReference type="ChEBI" id="CHEBI:456216"/>
        <dbReference type="EC" id="2.7.11.1"/>
    </reaction>
</comment>
<evidence type="ECO:0000256" key="1">
    <source>
        <dbReference type="ARBA" id="ARBA00012513"/>
    </source>
</evidence>
<feature type="region of interest" description="Disordered" evidence="10">
    <location>
        <begin position="93"/>
        <end position="132"/>
    </location>
</feature>
<reference evidence="12 13" key="1">
    <citation type="journal article" date="2012" name="BMC Genomics">
        <title>Comparative genomics of the white-rot fungi, Phanerochaete carnosa and P. chrysosporium, to elucidate the genetic basis of the distinct wood types they colonize.</title>
        <authorList>
            <person name="Suzuki H."/>
            <person name="MacDonald J."/>
            <person name="Syed K."/>
            <person name="Salamov A."/>
            <person name="Hori C."/>
            <person name="Aerts A."/>
            <person name="Henrissat B."/>
            <person name="Wiebenga A."/>
            <person name="vanKuyk P.A."/>
            <person name="Barry K."/>
            <person name="Lindquist E."/>
            <person name="LaButti K."/>
            <person name="Lapidus A."/>
            <person name="Lucas S."/>
            <person name="Coutinho P."/>
            <person name="Gong Y."/>
            <person name="Samejima M."/>
            <person name="Mahadevan R."/>
            <person name="Abou-Zaid M."/>
            <person name="de Vries R.P."/>
            <person name="Igarashi K."/>
            <person name="Yadav J.S."/>
            <person name="Grigoriev I.V."/>
            <person name="Master E.R."/>
        </authorList>
    </citation>
    <scope>NUCLEOTIDE SEQUENCE [LARGE SCALE GENOMIC DNA]</scope>
    <source>
        <strain evidence="12 13">HHB-10118-sp</strain>
    </source>
</reference>
<protein>
    <recommendedName>
        <fullName evidence="1">non-specific serine/threonine protein kinase</fullName>
        <ecNumber evidence="1">2.7.11.1</ecNumber>
    </recommendedName>
</protein>
<dbReference type="Pfam" id="PF00069">
    <property type="entry name" value="Pkinase"/>
    <property type="match status" value="2"/>
</dbReference>
<proteinExistence type="predicted"/>
<dbReference type="SUPFAM" id="SSF56112">
    <property type="entry name" value="Protein kinase-like (PK-like)"/>
    <property type="match status" value="1"/>
</dbReference>
<dbReference type="InterPro" id="IPR011009">
    <property type="entry name" value="Kinase-like_dom_sf"/>
</dbReference>
<dbReference type="GO" id="GO:0005737">
    <property type="term" value="C:cytoplasm"/>
    <property type="evidence" value="ECO:0007669"/>
    <property type="project" value="TreeGrafter"/>
</dbReference>
<dbReference type="RefSeq" id="XP_007397644.1">
    <property type="nucleotide sequence ID" value="XM_007397582.1"/>
</dbReference>
<keyword evidence="4 9" id="KW-0547">Nucleotide-binding</keyword>
<sequence length="538" mass="60430">MSEKKQSEVFPLVKGYELFTEIGGGGFSVVYRAVNFNTSAAAACKVVSLAPDTPKKARDALNKEIAVHLSLKHANVLEFIDYIIIEPLLPKSSSQEKGSASRKRKRDEVRREDKDDEVKTEEREYGNDDGQPKYHPGYYMLLEIAGGGDLFDKIEPDKGVGIDVAQHYFRQLAAGVEYIHERGVCHRDLKPENLLLDSGGVLKITDFGLCSVFKITDAKTTRLLSERCGSKPYIAPELVGTAPYEAEPVDIWGLGIILYTLLSGNTPWDQADNNAPEYVAYLEGSVFNHAPWSTFDRDALSLITGMLTPDPAQRMRLQDIFHHKWMMRENELTRRGAVSVAEALTQSLRSTGDLDIATPPSLTSLMLNRTDRDGDQIMLTAAHYSQFTQTLLLFSQTSSGQRYTPGWTRFYSSLPPEELKDIVVKTLEKEGTKYRVLAPKLVPRAGEEVLDDTGEGEDRKGDMITRHRIRIGGFDRRKLMYRGTIEIEEFEHGESKGAFCVMNREKGNPISWRQLWKGLIMSPLVEPHVLRKRAPASS</sequence>
<dbReference type="GeneID" id="18909720"/>
<dbReference type="PROSITE" id="PS00108">
    <property type="entry name" value="PROTEIN_KINASE_ST"/>
    <property type="match status" value="1"/>
</dbReference>
<evidence type="ECO:0000256" key="2">
    <source>
        <dbReference type="ARBA" id="ARBA00022527"/>
    </source>
</evidence>
<evidence type="ECO:0000313" key="13">
    <source>
        <dbReference type="Proteomes" id="UP000008370"/>
    </source>
</evidence>
<dbReference type="PROSITE" id="PS00107">
    <property type="entry name" value="PROTEIN_KINASE_ATP"/>
    <property type="match status" value="1"/>
</dbReference>
<dbReference type="AlphaFoldDB" id="K5WRC6"/>
<dbReference type="GO" id="GO:0005634">
    <property type="term" value="C:nucleus"/>
    <property type="evidence" value="ECO:0007669"/>
    <property type="project" value="TreeGrafter"/>
</dbReference>
<evidence type="ECO:0000313" key="12">
    <source>
        <dbReference type="EMBL" id="EKM52927.1"/>
    </source>
</evidence>
<organism evidence="12 13">
    <name type="scientific">Phanerochaete carnosa (strain HHB-10118-sp)</name>
    <name type="common">White-rot fungus</name>
    <name type="synonym">Peniophora carnosa</name>
    <dbReference type="NCBI Taxonomy" id="650164"/>
    <lineage>
        <taxon>Eukaryota</taxon>
        <taxon>Fungi</taxon>
        <taxon>Dikarya</taxon>
        <taxon>Basidiomycota</taxon>
        <taxon>Agaricomycotina</taxon>
        <taxon>Agaricomycetes</taxon>
        <taxon>Polyporales</taxon>
        <taxon>Phanerochaetaceae</taxon>
        <taxon>Phanerochaete</taxon>
    </lineage>
</organism>
<dbReference type="PANTHER" id="PTHR43895:SF32">
    <property type="entry name" value="SERINE_THREONINE-PROTEIN KINASE CHK1"/>
    <property type="match status" value="1"/>
</dbReference>
<dbReference type="STRING" id="650164.K5WRC6"/>
<evidence type="ECO:0000256" key="9">
    <source>
        <dbReference type="PROSITE-ProRule" id="PRU10141"/>
    </source>
</evidence>
<dbReference type="Gene3D" id="1.10.510.10">
    <property type="entry name" value="Transferase(Phosphotransferase) domain 1"/>
    <property type="match status" value="1"/>
</dbReference>
<evidence type="ECO:0000256" key="4">
    <source>
        <dbReference type="ARBA" id="ARBA00022741"/>
    </source>
</evidence>
<dbReference type="EMBL" id="JH930474">
    <property type="protein sequence ID" value="EKM52927.1"/>
    <property type="molecule type" value="Genomic_DNA"/>
</dbReference>
<keyword evidence="6 9" id="KW-0067">ATP-binding</keyword>
<accession>K5WRC6</accession>
<gene>
    <name evidence="12" type="ORF">PHACADRAFT_175408</name>
</gene>
<dbReference type="GO" id="GO:0007095">
    <property type="term" value="P:mitotic G2 DNA damage checkpoint signaling"/>
    <property type="evidence" value="ECO:0007669"/>
    <property type="project" value="TreeGrafter"/>
</dbReference>
<dbReference type="Proteomes" id="UP000008370">
    <property type="component" value="Unassembled WGS sequence"/>
</dbReference>
<comment type="catalytic activity">
    <reaction evidence="8">
        <text>L-seryl-[protein] + ATP = O-phospho-L-seryl-[protein] + ADP + H(+)</text>
        <dbReference type="Rhea" id="RHEA:17989"/>
        <dbReference type="Rhea" id="RHEA-COMP:9863"/>
        <dbReference type="Rhea" id="RHEA-COMP:11604"/>
        <dbReference type="ChEBI" id="CHEBI:15378"/>
        <dbReference type="ChEBI" id="CHEBI:29999"/>
        <dbReference type="ChEBI" id="CHEBI:30616"/>
        <dbReference type="ChEBI" id="CHEBI:83421"/>
        <dbReference type="ChEBI" id="CHEBI:456216"/>
        <dbReference type="EC" id="2.7.11.1"/>
    </reaction>
</comment>
<feature type="compositionally biased region" description="Basic and acidic residues" evidence="10">
    <location>
        <begin position="106"/>
        <end position="132"/>
    </location>
</feature>
<dbReference type="InterPro" id="IPR000719">
    <property type="entry name" value="Prot_kinase_dom"/>
</dbReference>
<dbReference type="GO" id="GO:0035861">
    <property type="term" value="C:site of double-strand break"/>
    <property type="evidence" value="ECO:0007669"/>
    <property type="project" value="TreeGrafter"/>
</dbReference>
<keyword evidence="5" id="KW-0418">Kinase</keyword>
<dbReference type="HOGENOM" id="CLU_000288_59_8_1"/>
<dbReference type="InterPro" id="IPR008271">
    <property type="entry name" value="Ser/Thr_kinase_AS"/>
</dbReference>
<keyword evidence="2" id="KW-0723">Serine/threonine-protein kinase</keyword>